<dbReference type="PROSITE" id="PS51450">
    <property type="entry name" value="LRR"/>
    <property type="match status" value="1"/>
</dbReference>
<evidence type="ECO:0000256" key="17">
    <source>
        <dbReference type="PROSITE-ProRule" id="PRU10141"/>
    </source>
</evidence>
<keyword evidence="6" id="KW-0808">Transferase</keyword>
<keyword evidence="4" id="KW-0723">Serine/threonine-protein kinase</keyword>
<keyword evidence="16" id="KW-0325">Glycoprotein</keyword>
<dbReference type="GO" id="GO:0005524">
    <property type="term" value="F:ATP binding"/>
    <property type="evidence" value="ECO:0007669"/>
    <property type="project" value="UniProtKB-UniRule"/>
</dbReference>
<dbReference type="InterPro" id="IPR055414">
    <property type="entry name" value="LRR_R13L4/SHOC2-like"/>
</dbReference>
<dbReference type="InterPro" id="IPR000719">
    <property type="entry name" value="Prot_kinase_dom"/>
</dbReference>
<reference evidence="20" key="1">
    <citation type="submission" date="2018-02" db="EMBL/GenBank/DDBJ databases">
        <authorList>
            <person name="Cohen D.B."/>
            <person name="Kent A.D."/>
        </authorList>
    </citation>
    <scope>NUCLEOTIDE SEQUENCE</scope>
</reference>
<dbReference type="PANTHER" id="PTHR27000:SF224">
    <property type="entry name" value="RECEPTOR PROTEIN-TYROSINE KINASE CEPR1"/>
    <property type="match status" value="1"/>
</dbReference>
<protein>
    <recommendedName>
        <fullName evidence="19">Protein kinase domain-containing protein</fullName>
    </recommendedName>
</protein>
<sequence>MTSTNQSQFFTLMKESLSGNSLAQWEGGKPYCNFTGVGCDDQGYVVKIDVTGWLLSGHFPPDVCSYLPKLRVLRLGDNYFKGNIPGSIVNCTFLEELNMSRLNQPGTLPDFSPLKFLRILDMSTNKYTGNFPMSITNLSNLEVLNFNENEGFYLWQLPENISRLTKLKSMVLATCMVTGPIPATIGDMTSLVDLELSGNYLSGPIPREIGLLKNLRLLELYYNQLAGNIPEEIGNLTELRDLDVSVNRLTGKIPESICRLPNLQVLQFYNNSLQWRNPSYTKCESLIRFRVSNNRLEGSIPEGLLNLPHVSIIDLSNNNFTGPLANTIENPRNLSELFIQGNRISGVIPPSISRATNLVKIDLSYNLLSGPIPSEIGNLRKINLLLLQGNKLSSSIPSSLSSLRSLNVLDLSNNLLTGSIPESLSELLPNSINFSNNLLSGPIPLSLIKGGLVESFSGNPGLCVSVNVNSSDKNFRICPQPYNRKKINSIWVIGISVALIVLGAVLFLKRRFSQQRAAIEHDESMSSSFFSYEVKSFHRISFDQREVIEAMVDKNIVGHGGSGTVYKIELSSGDVVAVKRLWSRKTKDTASEDQLFLDKELKTEVETLGSIRHINIVKLYCCFSSLDCSLLVYEYMPNGNLWDALHKGWTLLDWPTRHQIALGIAQGLAYLHHDLLRPIIHRDIKSTNILLDRDYQPKVADFGIAKVLQARGGKESTTTVIAGTYGYLAPEYAYSSKATTKCDVYSFGVVLMELITGKKPVEPEFGESKNITYWVSNKVDTKEGAMEVLDNRLSGSFKDEMIQVLRIAIRCTYKAPARRPTMKEVVQSLIDAASCRFDSCKSSNKTKETPNVTKIKNQFDL</sequence>
<dbReference type="Pfam" id="PF00069">
    <property type="entry name" value="Pkinase"/>
    <property type="match status" value="1"/>
</dbReference>
<dbReference type="InterPro" id="IPR013210">
    <property type="entry name" value="LRR_N_plant-typ"/>
</dbReference>
<evidence type="ECO:0000256" key="14">
    <source>
        <dbReference type="ARBA" id="ARBA00023136"/>
    </source>
</evidence>
<evidence type="ECO:0000256" key="1">
    <source>
        <dbReference type="ARBA" id="ARBA00004162"/>
    </source>
</evidence>
<dbReference type="Pfam" id="PF00560">
    <property type="entry name" value="LRR_1"/>
    <property type="match status" value="2"/>
</dbReference>
<proteinExistence type="inferred from homology"/>
<gene>
    <name evidence="20" type="ORF">FSB_LOCUS9194</name>
</gene>
<evidence type="ECO:0000256" key="9">
    <source>
        <dbReference type="ARBA" id="ARBA00022737"/>
    </source>
</evidence>
<dbReference type="SUPFAM" id="SSF56112">
    <property type="entry name" value="Protein kinase-like (PK-like)"/>
    <property type="match status" value="1"/>
</dbReference>
<dbReference type="AlphaFoldDB" id="A0A2N9F2I7"/>
<evidence type="ECO:0000256" key="15">
    <source>
        <dbReference type="ARBA" id="ARBA00023170"/>
    </source>
</evidence>
<evidence type="ECO:0000256" key="5">
    <source>
        <dbReference type="ARBA" id="ARBA00022614"/>
    </source>
</evidence>
<dbReference type="FunFam" id="3.30.200.20:FF:000530">
    <property type="entry name" value="receptor protein-tyrosine kinase CEPR1"/>
    <property type="match status" value="1"/>
</dbReference>
<dbReference type="PANTHER" id="PTHR27000">
    <property type="entry name" value="LEUCINE-RICH REPEAT RECEPTOR-LIKE PROTEIN KINASE FAMILY PROTEIN-RELATED"/>
    <property type="match status" value="1"/>
</dbReference>
<feature type="binding site" evidence="17">
    <location>
        <position position="579"/>
    </location>
    <ligand>
        <name>ATP</name>
        <dbReference type="ChEBI" id="CHEBI:30616"/>
    </ligand>
</feature>
<dbReference type="FunFam" id="3.80.10.10:FF:000095">
    <property type="entry name" value="LRR receptor-like serine/threonine-protein kinase GSO1"/>
    <property type="match status" value="2"/>
</dbReference>
<dbReference type="SMART" id="SM00369">
    <property type="entry name" value="LRR_TYP"/>
    <property type="match status" value="6"/>
</dbReference>
<keyword evidence="5" id="KW-0433">Leucine-rich repeat</keyword>
<dbReference type="Pfam" id="PF08263">
    <property type="entry name" value="LRRNT_2"/>
    <property type="match status" value="1"/>
</dbReference>
<evidence type="ECO:0000313" key="20">
    <source>
        <dbReference type="EMBL" id="SPC81312.1"/>
    </source>
</evidence>
<evidence type="ECO:0000256" key="12">
    <source>
        <dbReference type="ARBA" id="ARBA00022840"/>
    </source>
</evidence>
<evidence type="ECO:0000259" key="19">
    <source>
        <dbReference type="PROSITE" id="PS50011"/>
    </source>
</evidence>
<keyword evidence="12 17" id="KW-0067">ATP-binding</keyword>
<evidence type="ECO:0000256" key="13">
    <source>
        <dbReference type="ARBA" id="ARBA00022989"/>
    </source>
</evidence>
<dbReference type="Gene3D" id="3.30.200.20">
    <property type="entry name" value="Phosphorylase Kinase, domain 1"/>
    <property type="match status" value="1"/>
</dbReference>
<keyword evidence="13 18" id="KW-1133">Transmembrane helix</keyword>
<dbReference type="PROSITE" id="PS00107">
    <property type="entry name" value="PROTEIN_KINASE_ATP"/>
    <property type="match status" value="1"/>
</dbReference>
<keyword evidence="10 17" id="KW-0547">Nucleotide-binding</keyword>
<dbReference type="EMBL" id="OIVN01000506">
    <property type="protein sequence ID" value="SPC81312.1"/>
    <property type="molecule type" value="Genomic_DNA"/>
</dbReference>
<evidence type="ECO:0000256" key="6">
    <source>
        <dbReference type="ARBA" id="ARBA00022679"/>
    </source>
</evidence>
<dbReference type="Gene3D" id="3.80.10.10">
    <property type="entry name" value="Ribonuclease Inhibitor"/>
    <property type="match status" value="4"/>
</dbReference>
<dbReference type="InterPro" id="IPR032675">
    <property type="entry name" value="LRR_dom_sf"/>
</dbReference>
<dbReference type="GO" id="GO:0001653">
    <property type="term" value="F:peptide receptor activity"/>
    <property type="evidence" value="ECO:0007669"/>
    <property type="project" value="UniProtKB-ARBA"/>
</dbReference>
<evidence type="ECO:0000256" key="16">
    <source>
        <dbReference type="ARBA" id="ARBA00023180"/>
    </source>
</evidence>
<accession>A0A2N9F2I7</accession>
<dbReference type="InterPro" id="IPR003591">
    <property type="entry name" value="Leu-rich_rpt_typical-subtyp"/>
</dbReference>
<dbReference type="FunFam" id="1.10.510.10:FF:000276">
    <property type="entry name" value="LRR receptor-like serine/threonine-protein kinase RCH1"/>
    <property type="match status" value="1"/>
</dbReference>
<dbReference type="SMART" id="SM00220">
    <property type="entry name" value="S_TKc"/>
    <property type="match status" value="1"/>
</dbReference>
<organism evidence="20">
    <name type="scientific">Fagus sylvatica</name>
    <name type="common">Beechnut</name>
    <dbReference type="NCBI Taxonomy" id="28930"/>
    <lineage>
        <taxon>Eukaryota</taxon>
        <taxon>Viridiplantae</taxon>
        <taxon>Streptophyta</taxon>
        <taxon>Embryophyta</taxon>
        <taxon>Tracheophyta</taxon>
        <taxon>Spermatophyta</taxon>
        <taxon>Magnoliopsida</taxon>
        <taxon>eudicotyledons</taxon>
        <taxon>Gunneridae</taxon>
        <taxon>Pentapetalae</taxon>
        <taxon>rosids</taxon>
        <taxon>fabids</taxon>
        <taxon>Fagales</taxon>
        <taxon>Fagaceae</taxon>
        <taxon>Fagus</taxon>
    </lineage>
</organism>
<name>A0A2N9F2I7_FAGSY</name>
<dbReference type="Gene3D" id="1.10.510.10">
    <property type="entry name" value="Transferase(Phosphotransferase) domain 1"/>
    <property type="match status" value="1"/>
</dbReference>
<dbReference type="GO" id="GO:0004674">
    <property type="term" value="F:protein serine/threonine kinase activity"/>
    <property type="evidence" value="ECO:0007669"/>
    <property type="project" value="UniProtKB-KW"/>
</dbReference>
<dbReference type="SUPFAM" id="SSF52058">
    <property type="entry name" value="L domain-like"/>
    <property type="match status" value="2"/>
</dbReference>
<evidence type="ECO:0000256" key="10">
    <source>
        <dbReference type="ARBA" id="ARBA00022741"/>
    </source>
</evidence>
<evidence type="ECO:0000256" key="3">
    <source>
        <dbReference type="ARBA" id="ARBA00008684"/>
    </source>
</evidence>
<dbReference type="InterPro" id="IPR008271">
    <property type="entry name" value="Ser/Thr_kinase_AS"/>
</dbReference>
<dbReference type="PROSITE" id="PS00108">
    <property type="entry name" value="PROTEIN_KINASE_ST"/>
    <property type="match status" value="1"/>
</dbReference>
<evidence type="ECO:0000256" key="2">
    <source>
        <dbReference type="ARBA" id="ARBA00004479"/>
    </source>
</evidence>
<comment type="subcellular location">
    <subcellularLocation>
        <location evidence="1">Cell membrane</location>
        <topology evidence="1">Single-pass membrane protein</topology>
    </subcellularLocation>
    <subcellularLocation>
        <location evidence="2">Membrane</location>
        <topology evidence="2">Single-pass type I membrane protein</topology>
    </subcellularLocation>
</comment>
<dbReference type="Pfam" id="PF23598">
    <property type="entry name" value="LRR_14"/>
    <property type="match status" value="1"/>
</dbReference>
<evidence type="ECO:0000256" key="11">
    <source>
        <dbReference type="ARBA" id="ARBA00022777"/>
    </source>
</evidence>
<keyword evidence="7 18" id="KW-0812">Transmembrane</keyword>
<evidence type="ECO:0000256" key="7">
    <source>
        <dbReference type="ARBA" id="ARBA00022692"/>
    </source>
</evidence>
<keyword evidence="14 18" id="KW-0472">Membrane</keyword>
<dbReference type="InterPro" id="IPR017441">
    <property type="entry name" value="Protein_kinase_ATP_BS"/>
</dbReference>
<dbReference type="InterPro" id="IPR001611">
    <property type="entry name" value="Leu-rich_rpt"/>
</dbReference>
<evidence type="ECO:0000256" key="8">
    <source>
        <dbReference type="ARBA" id="ARBA00022729"/>
    </source>
</evidence>
<evidence type="ECO:0000256" key="18">
    <source>
        <dbReference type="SAM" id="Phobius"/>
    </source>
</evidence>
<feature type="transmembrane region" description="Helical" evidence="18">
    <location>
        <begin position="489"/>
        <end position="508"/>
    </location>
</feature>
<feature type="domain" description="Protein kinase" evidence="19">
    <location>
        <begin position="551"/>
        <end position="830"/>
    </location>
</feature>
<keyword evidence="8" id="KW-0732">Signal</keyword>
<keyword evidence="11" id="KW-0418">Kinase</keyword>
<dbReference type="GO" id="GO:0005886">
    <property type="term" value="C:plasma membrane"/>
    <property type="evidence" value="ECO:0007669"/>
    <property type="project" value="UniProtKB-SubCell"/>
</dbReference>
<evidence type="ECO:0000256" key="4">
    <source>
        <dbReference type="ARBA" id="ARBA00022527"/>
    </source>
</evidence>
<dbReference type="InterPro" id="IPR011009">
    <property type="entry name" value="Kinase-like_dom_sf"/>
</dbReference>
<dbReference type="PROSITE" id="PS50011">
    <property type="entry name" value="PROTEIN_KINASE_DOM"/>
    <property type="match status" value="1"/>
</dbReference>
<keyword evidence="9" id="KW-0677">Repeat</keyword>
<comment type="similarity">
    <text evidence="3">Belongs to the protein kinase superfamily. Ser/Thr protein kinase family.</text>
</comment>
<keyword evidence="15" id="KW-0675">Receptor</keyword>
<dbReference type="Pfam" id="PF13855">
    <property type="entry name" value="LRR_8"/>
    <property type="match status" value="1"/>
</dbReference>